<feature type="compositionally biased region" description="Basic residues" evidence="1">
    <location>
        <begin position="429"/>
        <end position="448"/>
    </location>
</feature>
<feature type="compositionally biased region" description="Basic and acidic residues" evidence="1">
    <location>
        <begin position="153"/>
        <end position="180"/>
    </location>
</feature>
<evidence type="ECO:0000256" key="1">
    <source>
        <dbReference type="SAM" id="MobiDB-lite"/>
    </source>
</evidence>
<feature type="region of interest" description="Disordered" evidence="1">
    <location>
        <begin position="418"/>
        <end position="510"/>
    </location>
</feature>
<accession>A0A7J0EKK4</accession>
<feature type="region of interest" description="Disordered" evidence="1">
    <location>
        <begin position="120"/>
        <end position="198"/>
    </location>
</feature>
<evidence type="ECO:0000313" key="3">
    <source>
        <dbReference type="Proteomes" id="UP000585474"/>
    </source>
</evidence>
<feature type="compositionally biased region" description="Polar residues" evidence="1">
    <location>
        <begin position="451"/>
        <end position="466"/>
    </location>
</feature>
<name>A0A7J0EKK4_9ERIC</name>
<protein>
    <submittedName>
        <fullName evidence="2">Uncharacterized protein</fullName>
    </submittedName>
</protein>
<sequence>MAYKLRGLPKREEEAEQDVIIGGLLGAHSILLCAEGAGSEGYVFGGSAMVLVRAPRAPRDLIESGLELKCLISTEKPFLSFLSILNSSARITPCEKSRMKDTEGDAQEDDWADQTMHWTRGDVPGEDISEQSLNEEACVETSERDYSGGTNERVPEATRRGQKKWPEKRSRERGHRGQEKRSKKRYRQMMADGKNPEHARDLYGWRTTRRRVVDKGTVRFRMADGRSMKVTEVRHVSLRCKIRSDEALKLVEEHSEFPRETGNAAREGRLKGYTDWRGVSRQEELLSDIGPMSGTGAQGDALGYVQKSGQTREGATSAGCPWRSSEERDKVDEGEMESRRLAKRCTLQRTPMGGAGHLSEKVQALRFKSAITSMEVKLPVDEGNASRILSCRYYRGAGPEVVEMDNLKNLEYPPMAGGEIVGSRPLKPIGRKPKPNKNKAQVKSRKKPNGAQASQMNSDINCNSYWAETEEKRREEKRRRKALTVSVKEGCEEFRRGHLSSPEVSNGGHV</sequence>
<dbReference type="AlphaFoldDB" id="A0A7J0EKK4"/>
<keyword evidence="3" id="KW-1185">Reference proteome</keyword>
<organism evidence="2 3">
    <name type="scientific">Actinidia rufa</name>
    <dbReference type="NCBI Taxonomy" id="165716"/>
    <lineage>
        <taxon>Eukaryota</taxon>
        <taxon>Viridiplantae</taxon>
        <taxon>Streptophyta</taxon>
        <taxon>Embryophyta</taxon>
        <taxon>Tracheophyta</taxon>
        <taxon>Spermatophyta</taxon>
        <taxon>Magnoliopsida</taxon>
        <taxon>eudicotyledons</taxon>
        <taxon>Gunneridae</taxon>
        <taxon>Pentapetalae</taxon>
        <taxon>asterids</taxon>
        <taxon>Ericales</taxon>
        <taxon>Actinidiaceae</taxon>
        <taxon>Actinidia</taxon>
    </lineage>
</organism>
<dbReference type="EMBL" id="BJWL01000005">
    <property type="protein sequence ID" value="GFY86449.1"/>
    <property type="molecule type" value="Genomic_DNA"/>
</dbReference>
<gene>
    <name evidence="2" type="ORF">Acr_05g0000880</name>
</gene>
<feature type="region of interest" description="Disordered" evidence="1">
    <location>
        <begin position="308"/>
        <end position="337"/>
    </location>
</feature>
<dbReference type="Proteomes" id="UP000585474">
    <property type="component" value="Unassembled WGS sequence"/>
</dbReference>
<reference evidence="2 3" key="1">
    <citation type="submission" date="2019-07" db="EMBL/GenBank/DDBJ databases">
        <title>De Novo Assembly of kiwifruit Actinidia rufa.</title>
        <authorList>
            <person name="Sugita-Konishi S."/>
            <person name="Sato K."/>
            <person name="Mori E."/>
            <person name="Abe Y."/>
            <person name="Kisaki G."/>
            <person name="Hamano K."/>
            <person name="Suezawa K."/>
            <person name="Otani M."/>
            <person name="Fukuda T."/>
            <person name="Manabe T."/>
            <person name="Gomi K."/>
            <person name="Tabuchi M."/>
            <person name="Akimitsu K."/>
            <person name="Kataoka I."/>
        </authorList>
    </citation>
    <scope>NUCLEOTIDE SEQUENCE [LARGE SCALE GENOMIC DNA]</scope>
    <source>
        <strain evidence="3">cv. Fuchu</strain>
    </source>
</reference>
<proteinExistence type="predicted"/>
<comment type="caution">
    <text evidence="2">The sequence shown here is derived from an EMBL/GenBank/DDBJ whole genome shotgun (WGS) entry which is preliminary data.</text>
</comment>
<evidence type="ECO:0000313" key="2">
    <source>
        <dbReference type="EMBL" id="GFY86449.1"/>
    </source>
</evidence>
<feature type="compositionally biased region" description="Basic and acidic residues" evidence="1">
    <location>
        <begin position="324"/>
        <end position="337"/>
    </location>
</feature>